<evidence type="ECO:0000313" key="2">
    <source>
        <dbReference type="EMBL" id="EDR23840.1"/>
    </source>
</evidence>
<sequence>MNMLCFILFISVVMSKSLVVDLVKGVDGDPVFFMSLEFGKCYYLDDSESEIITHDGDKITIDYYTESSSCSGKKETDTFYLNDKDFKEEICDEDDCVAAIKKAPKHIGFEGIDDDENCSHRDETIRIYYTDQCYKSDGKYWNYEVEDGWMYSNSYPNDKCNTKERIEHNKEWECDICHDDTMQQCGTISTMITFVVISIFALIL</sequence>
<evidence type="ECO:0000256" key="1">
    <source>
        <dbReference type="SAM" id="SignalP"/>
    </source>
</evidence>
<gene>
    <name evidence="2" type="ORF">EDI_282480</name>
</gene>
<dbReference type="KEGG" id="edi:EDI_282480"/>
<dbReference type="OrthoDB" id="31842at2759"/>
<feature type="signal peptide" evidence="1">
    <location>
        <begin position="1"/>
        <end position="15"/>
    </location>
</feature>
<dbReference type="VEuPathDB" id="AmoebaDB:EDI_282480"/>
<proteinExistence type="predicted"/>
<dbReference type="eggNOG" id="ENOG502RBUP">
    <property type="taxonomic scope" value="Eukaryota"/>
</dbReference>
<protein>
    <submittedName>
        <fullName evidence="2">Uncharacterized protein</fullName>
    </submittedName>
</protein>
<dbReference type="GeneID" id="5884916"/>
<dbReference type="RefSeq" id="XP_001739771.1">
    <property type="nucleotide sequence ID" value="XM_001739719.1"/>
</dbReference>
<keyword evidence="1" id="KW-0732">Signal</keyword>
<organism evidence="3">
    <name type="scientific">Entamoeba dispar (strain ATCC PRA-260 / SAW760)</name>
    <dbReference type="NCBI Taxonomy" id="370354"/>
    <lineage>
        <taxon>Eukaryota</taxon>
        <taxon>Amoebozoa</taxon>
        <taxon>Evosea</taxon>
        <taxon>Archamoebae</taxon>
        <taxon>Mastigamoebida</taxon>
        <taxon>Entamoebidae</taxon>
        <taxon>Entamoeba</taxon>
    </lineage>
</organism>
<dbReference type="Proteomes" id="UP000008076">
    <property type="component" value="Unassembled WGS sequence"/>
</dbReference>
<dbReference type="AlphaFoldDB" id="B0ENQ6"/>
<accession>B0ENQ6</accession>
<feature type="chain" id="PRO_5012836085" evidence="1">
    <location>
        <begin position="16"/>
        <end position="204"/>
    </location>
</feature>
<name>B0ENQ6_ENTDS</name>
<dbReference type="EMBL" id="DS550128">
    <property type="protein sequence ID" value="EDR23840.1"/>
    <property type="molecule type" value="Genomic_DNA"/>
</dbReference>
<dbReference type="OMA" id="DENCSHR"/>
<reference evidence="3" key="1">
    <citation type="submission" date="2007-12" db="EMBL/GenBank/DDBJ databases">
        <title>Annotation of Entamoeba dispar SAW760.</title>
        <authorList>
            <person name="Lorenzi H."/>
            <person name="Inman J."/>
            <person name="Schobel S."/>
            <person name="Amedeo P."/>
            <person name="Caler E."/>
        </authorList>
    </citation>
    <scope>NUCLEOTIDE SEQUENCE [LARGE SCALE GENOMIC DNA]</scope>
    <source>
        <strain evidence="3">ATCC PRA-260 / SAW760</strain>
    </source>
</reference>
<keyword evidence="3" id="KW-1185">Reference proteome</keyword>
<evidence type="ECO:0000313" key="3">
    <source>
        <dbReference type="Proteomes" id="UP000008076"/>
    </source>
</evidence>